<dbReference type="Proteomes" id="UP001244563">
    <property type="component" value="Unassembled WGS sequence"/>
</dbReference>
<proteinExistence type="predicted"/>
<dbReference type="EMBL" id="JAUSSW010000007">
    <property type="protein sequence ID" value="MDQ0103078.1"/>
    <property type="molecule type" value="Genomic_DNA"/>
</dbReference>
<comment type="caution">
    <text evidence="1">The sequence shown here is derived from an EMBL/GenBank/DDBJ whole genome shotgun (WGS) entry which is preliminary data.</text>
</comment>
<organism evidence="1 2">
    <name type="scientific">Paenarthrobacter nicotinovorans</name>
    <name type="common">Arthrobacter nicotinovorans</name>
    <dbReference type="NCBI Taxonomy" id="29320"/>
    <lineage>
        <taxon>Bacteria</taxon>
        <taxon>Bacillati</taxon>
        <taxon>Actinomycetota</taxon>
        <taxon>Actinomycetes</taxon>
        <taxon>Micrococcales</taxon>
        <taxon>Micrococcaceae</taxon>
        <taxon>Paenarthrobacter</taxon>
    </lineage>
</organism>
<evidence type="ECO:0000313" key="2">
    <source>
        <dbReference type="Proteomes" id="UP001244563"/>
    </source>
</evidence>
<dbReference type="NCBIfam" id="NF038032">
    <property type="entry name" value="CehA_McbA_metalo"/>
    <property type="match status" value="1"/>
</dbReference>
<protein>
    <submittedName>
        <fullName evidence="1">Uncharacterized protein</fullName>
    </submittedName>
</protein>
<dbReference type="RefSeq" id="WP_197493604.1">
    <property type="nucleotide sequence ID" value="NZ_BDDW01000011.1"/>
</dbReference>
<reference evidence="1 2" key="1">
    <citation type="submission" date="2023-07" db="EMBL/GenBank/DDBJ databases">
        <title>Sorghum-associated microbial communities from plants grown in Nebraska, USA.</title>
        <authorList>
            <person name="Schachtman D."/>
        </authorList>
    </citation>
    <scope>NUCLEOTIDE SEQUENCE [LARGE SCALE GENOMIC DNA]</scope>
    <source>
        <strain evidence="1 2">CC523</strain>
    </source>
</reference>
<accession>A0ABT9TQB7</accession>
<evidence type="ECO:0000313" key="1">
    <source>
        <dbReference type="EMBL" id="MDQ0103078.1"/>
    </source>
</evidence>
<gene>
    <name evidence="1" type="ORF">J2T10_002735</name>
</gene>
<name>A0ABT9TQB7_PAENI</name>
<sequence>MDSLGLHSGNQSIQFDFDVEPSFDVTFDIRDDTDETCVASLVIRDQMGRIYPPQAMRVAPDMRFHPQIYRGHGETIRLPAGLYQIEARRGPEYLSSSTSVDVQGANSTASIRLKRWIKAEAHGWYSSDPHIHAAGCSHYLVPTEGVRPESMIRQVRGEGLSLGSVLTWGPGYYHQKQFFSGEAISPDAVLEYPEMQAANNQAFSTQVTDQDQSSALRYDLEVSGFPSSHLGHLMLLNLADQDYPGTRLLEDWPSYTLPIAKWGREQGALIGFAHCGFGLDVASMELPNYDMPAFNSIGLNEAIVDVTHDAVDFVAGAEALPAMELNAWYHILNSGFELSMIGETDYPCIFDERPGVGRTYVAMDSPMDGGAGYPQWVEGVRAGNLYFGDGRSHFLHFDVNGASSGASLELPEAAQVTLRVSAAAFLDEHVSQESRRIRESPEYARPSWHLERARIENSRKVPLEIVVNGQAVKTVDFPADGDTQELTFTLELSQSSWVALRILPSSHTNPVFIRVAGQPIRASRRSAQWCRDAVDVLWNEKARFIRAEERVEAEAAFDFARRRYEQISNEC</sequence>
<keyword evidence="2" id="KW-1185">Reference proteome</keyword>